<dbReference type="EMBL" id="LJZO01000007">
    <property type="protein sequence ID" value="ROW01025.1"/>
    <property type="molecule type" value="Genomic_DNA"/>
</dbReference>
<dbReference type="Proteomes" id="UP000284375">
    <property type="component" value="Unassembled WGS sequence"/>
</dbReference>
<evidence type="ECO:0000313" key="2">
    <source>
        <dbReference type="Proteomes" id="UP000284375"/>
    </source>
</evidence>
<organism evidence="1 2">
    <name type="scientific">Cytospora chrysosperma</name>
    <name type="common">Cytospora canker fungus</name>
    <name type="synonym">Sphaeria chrysosperma</name>
    <dbReference type="NCBI Taxonomy" id="252740"/>
    <lineage>
        <taxon>Eukaryota</taxon>
        <taxon>Fungi</taxon>
        <taxon>Dikarya</taxon>
        <taxon>Ascomycota</taxon>
        <taxon>Pezizomycotina</taxon>
        <taxon>Sordariomycetes</taxon>
        <taxon>Sordariomycetidae</taxon>
        <taxon>Diaporthales</taxon>
        <taxon>Cytosporaceae</taxon>
        <taxon>Cytospora</taxon>
    </lineage>
</organism>
<name>A0A423WCD1_CYTCH</name>
<proteinExistence type="predicted"/>
<dbReference type="AlphaFoldDB" id="A0A423WCD1"/>
<accession>A0A423WCD1</accession>
<keyword evidence="2" id="KW-1185">Reference proteome</keyword>
<sequence length="71" mass="7597">MCGKQTALGDTKRSDPSLDHGFEFSCGRPGASILIGPDSQRLLTLVTLEPVPVLVPVLVPMLALDDMLAYE</sequence>
<comment type="caution">
    <text evidence="1">The sequence shown here is derived from an EMBL/GenBank/DDBJ whole genome shotgun (WGS) entry which is preliminary data.</text>
</comment>
<evidence type="ECO:0000313" key="1">
    <source>
        <dbReference type="EMBL" id="ROW01025.1"/>
    </source>
</evidence>
<reference evidence="1 2" key="1">
    <citation type="submission" date="2015-09" db="EMBL/GenBank/DDBJ databases">
        <title>Host preference determinants of Valsa canker pathogens revealed by comparative genomics.</title>
        <authorList>
            <person name="Yin Z."/>
            <person name="Huang L."/>
        </authorList>
    </citation>
    <scope>NUCLEOTIDE SEQUENCE [LARGE SCALE GENOMIC DNA]</scope>
    <source>
        <strain evidence="1 2">YSFL</strain>
    </source>
</reference>
<protein>
    <submittedName>
        <fullName evidence="1">Uncharacterized protein</fullName>
    </submittedName>
</protein>
<gene>
    <name evidence="1" type="ORF">VSDG_02669</name>
</gene>